<evidence type="ECO:0000313" key="3">
    <source>
        <dbReference type="EMBL" id="RZS51897.1"/>
    </source>
</evidence>
<dbReference type="EMBL" id="SGWV01000011">
    <property type="protein sequence ID" value="RZS51897.1"/>
    <property type="molecule type" value="Genomic_DNA"/>
</dbReference>
<dbReference type="SUPFAM" id="SSF56300">
    <property type="entry name" value="Metallo-dependent phosphatases"/>
    <property type="match status" value="1"/>
</dbReference>
<evidence type="ECO:0000313" key="4">
    <source>
        <dbReference type="Proteomes" id="UP000293433"/>
    </source>
</evidence>
<feature type="domain" description="Calcineurin-like phosphoesterase" evidence="2">
    <location>
        <begin position="1"/>
        <end position="206"/>
    </location>
</feature>
<dbReference type="AlphaFoldDB" id="A0A4Q7LEA2"/>
<comment type="caution">
    <text evidence="3">The sequence shown here is derived from an EMBL/GenBank/DDBJ whole genome shotgun (WGS) entry which is preliminary data.</text>
</comment>
<reference evidence="3 4" key="1">
    <citation type="submission" date="2019-02" db="EMBL/GenBank/DDBJ databases">
        <title>Genomic Encyclopedia of Type Strains, Phase IV (KMG-IV): sequencing the most valuable type-strain genomes for metagenomic binning, comparative biology and taxonomic classification.</title>
        <authorList>
            <person name="Goeker M."/>
        </authorList>
    </citation>
    <scope>NUCLEOTIDE SEQUENCE [LARGE SCALE GENOMIC DNA]</scope>
    <source>
        <strain evidence="3 4">DSM 10617</strain>
    </source>
</reference>
<protein>
    <submittedName>
        <fullName evidence="3">Putative phosphodiesterase</fullName>
    </submittedName>
</protein>
<gene>
    <name evidence="3" type="ORF">EV685_3081</name>
</gene>
<dbReference type="PANTHER" id="PTHR42850">
    <property type="entry name" value="METALLOPHOSPHOESTERASE"/>
    <property type="match status" value="1"/>
</dbReference>
<evidence type="ECO:0000259" key="2">
    <source>
        <dbReference type="Pfam" id="PF12850"/>
    </source>
</evidence>
<comment type="similarity">
    <text evidence="1">Belongs to the metallophosphoesterase superfamily. YfcE family.</text>
</comment>
<dbReference type="InterPro" id="IPR050126">
    <property type="entry name" value="Ap4A_hydrolase"/>
</dbReference>
<dbReference type="InterPro" id="IPR011152">
    <property type="entry name" value="Pesterase_MJ0912"/>
</dbReference>
<keyword evidence="4" id="KW-1185">Reference proteome</keyword>
<dbReference type="InterPro" id="IPR029052">
    <property type="entry name" value="Metallo-depent_PP-like"/>
</dbReference>
<dbReference type="PIRSF" id="PIRSF000883">
    <property type="entry name" value="Pesterase_MJ0912"/>
    <property type="match status" value="1"/>
</dbReference>
<organism evidence="3 4">
    <name type="scientific">Sphaerotilus mobilis</name>
    <dbReference type="NCBI Taxonomy" id="47994"/>
    <lineage>
        <taxon>Bacteria</taxon>
        <taxon>Pseudomonadati</taxon>
        <taxon>Pseudomonadota</taxon>
        <taxon>Betaproteobacteria</taxon>
        <taxon>Burkholderiales</taxon>
        <taxon>Sphaerotilaceae</taxon>
        <taxon>Sphaerotilus</taxon>
    </lineage>
</organism>
<dbReference type="Gene3D" id="3.60.21.10">
    <property type="match status" value="1"/>
</dbReference>
<name>A0A4Q7LEA2_9BURK</name>
<dbReference type="RefSeq" id="WP_130482931.1">
    <property type="nucleotide sequence ID" value="NZ_SGWV01000011.1"/>
</dbReference>
<dbReference type="CDD" id="cd00838">
    <property type="entry name" value="MPP_superfamily"/>
    <property type="match status" value="1"/>
</dbReference>
<proteinExistence type="inferred from homology"/>
<dbReference type="PANTHER" id="PTHR42850:SF2">
    <property type="entry name" value="BLL5683 PROTEIN"/>
    <property type="match status" value="1"/>
</dbReference>
<accession>A0A4Q7LEA2</accession>
<evidence type="ECO:0000256" key="1">
    <source>
        <dbReference type="ARBA" id="ARBA00008950"/>
    </source>
</evidence>
<dbReference type="InterPro" id="IPR024654">
    <property type="entry name" value="Calcineurin-like_PHP_lpxH"/>
</dbReference>
<dbReference type="Pfam" id="PF12850">
    <property type="entry name" value="Metallophos_2"/>
    <property type="match status" value="1"/>
</dbReference>
<dbReference type="GO" id="GO:0005737">
    <property type="term" value="C:cytoplasm"/>
    <property type="evidence" value="ECO:0007669"/>
    <property type="project" value="TreeGrafter"/>
</dbReference>
<dbReference type="GO" id="GO:0016791">
    <property type="term" value="F:phosphatase activity"/>
    <property type="evidence" value="ECO:0007669"/>
    <property type="project" value="TreeGrafter"/>
</dbReference>
<dbReference type="Proteomes" id="UP000293433">
    <property type="component" value="Unassembled WGS sequence"/>
</dbReference>
<dbReference type="OrthoDB" id="9813918at2"/>
<sequence length="247" mass="26780">MKLALITDIHANREAFEAVLEQAHLHGAERIALLGDFVGYGADPAWVVERVQDLVAQGAIAVRGNHDDAIVLGPSPNLVEDARRAIAWTREQLSPAQIEFLASLPYKVEDSGCLFVHANAHAPTGWEYITGRSEAVRSMHATDCRHTFCGHVHHPTLYHMSSTGKIADFKPVPGVAVPVPGHRQWLAIPGSTGQPRDGNPAACWAMFDNARATLTFHRVPYDHETTGAKIVAAGLPRTLATRLVDGT</sequence>